<dbReference type="EMBL" id="DXHS01000039">
    <property type="protein sequence ID" value="HIW02137.1"/>
    <property type="molecule type" value="Genomic_DNA"/>
</dbReference>
<organism evidence="3 4">
    <name type="scientific">Candidatus Protoclostridium stercorigallinarum</name>
    <dbReference type="NCBI Taxonomy" id="2838741"/>
    <lineage>
        <taxon>Bacteria</taxon>
        <taxon>Bacillati</taxon>
        <taxon>Bacillota</taxon>
        <taxon>Clostridia</taxon>
        <taxon>Candidatus Protoclostridium</taxon>
    </lineage>
</organism>
<dbReference type="AlphaFoldDB" id="A0A9D1TRE7"/>
<feature type="transmembrane region" description="Helical" evidence="2">
    <location>
        <begin position="35"/>
        <end position="55"/>
    </location>
</feature>
<evidence type="ECO:0000313" key="4">
    <source>
        <dbReference type="Proteomes" id="UP000823990"/>
    </source>
</evidence>
<dbReference type="Proteomes" id="UP000823990">
    <property type="component" value="Unassembled WGS sequence"/>
</dbReference>
<evidence type="ECO:0000313" key="3">
    <source>
        <dbReference type="EMBL" id="HIW02137.1"/>
    </source>
</evidence>
<evidence type="ECO:0000256" key="2">
    <source>
        <dbReference type="SAM" id="Phobius"/>
    </source>
</evidence>
<reference evidence="3" key="2">
    <citation type="submission" date="2021-04" db="EMBL/GenBank/DDBJ databases">
        <authorList>
            <person name="Gilroy R."/>
        </authorList>
    </citation>
    <scope>NUCLEOTIDE SEQUENCE</scope>
    <source>
        <strain evidence="3">12435</strain>
    </source>
</reference>
<feature type="region of interest" description="Disordered" evidence="1">
    <location>
        <begin position="106"/>
        <end position="127"/>
    </location>
</feature>
<feature type="compositionally biased region" description="Basic and acidic residues" evidence="1">
    <location>
        <begin position="109"/>
        <end position="118"/>
    </location>
</feature>
<name>A0A9D1TRE7_9FIRM</name>
<proteinExistence type="predicted"/>
<keyword evidence="2" id="KW-0812">Transmembrane</keyword>
<feature type="region of interest" description="Disordered" evidence="1">
    <location>
        <begin position="70"/>
        <end position="89"/>
    </location>
</feature>
<gene>
    <name evidence="3" type="ORF">H9892_02230</name>
</gene>
<evidence type="ECO:0000256" key="1">
    <source>
        <dbReference type="SAM" id="MobiDB-lite"/>
    </source>
</evidence>
<keyword evidence="2" id="KW-1133">Transmembrane helix</keyword>
<sequence>MKILITLLSVLGGVALVAGALTFWLTAYTGDEDFIAFPIVCFIVGVLALAASGIVRSIYNRKLRNGDYPVTTVRRSAPPPPAGAYSDPFGEFPDATHKRNIDPFGFDAPKAEPKKTEEAPVAPQPTTRDKFCEHCGAPRTGTDKFCPFCGHKYDNK</sequence>
<accession>A0A9D1TRE7</accession>
<comment type="caution">
    <text evidence="3">The sequence shown here is derived from an EMBL/GenBank/DDBJ whole genome shotgun (WGS) entry which is preliminary data.</text>
</comment>
<keyword evidence="2" id="KW-0472">Membrane</keyword>
<reference evidence="3" key="1">
    <citation type="journal article" date="2021" name="PeerJ">
        <title>Extensive microbial diversity within the chicken gut microbiome revealed by metagenomics and culture.</title>
        <authorList>
            <person name="Gilroy R."/>
            <person name="Ravi A."/>
            <person name="Getino M."/>
            <person name="Pursley I."/>
            <person name="Horton D.L."/>
            <person name="Alikhan N.F."/>
            <person name="Baker D."/>
            <person name="Gharbi K."/>
            <person name="Hall N."/>
            <person name="Watson M."/>
            <person name="Adriaenssens E.M."/>
            <person name="Foster-Nyarko E."/>
            <person name="Jarju S."/>
            <person name="Secka A."/>
            <person name="Antonio M."/>
            <person name="Oren A."/>
            <person name="Chaudhuri R.R."/>
            <person name="La Ragione R."/>
            <person name="Hildebrand F."/>
            <person name="Pallen M.J."/>
        </authorList>
    </citation>
    <scope>NUCLEOTIDE SEQUENCE</scope>
    <source>
        <strain evidence="3">12435</strain>
    </source>
</reference>
<protein>
    <submittedName>
        <fullName evidence="3">Zinc ribbon domain-containing protein</fullName>
    </submittedName>
</protein>